<dbReference type="SUPFAM" id="SSF48403">
    <property type="entry name" value="Ankyrin repeat"/>
    <property type="match status" value="1"/>
</dbReference>
<evidence type="ECO:0000256" key="2">
    <source>
        <dbReference type="SAM" id="MobiDB-lite"/>
    </source>
</evidence>
<feature type="repeat" description="ANK" evidence="1">
    <location>
        <begin position="448"/>
        <end position="480"/>
    </location>
</feature>
<dbReference type="Pfam" id="PF13857">
    <property type="entry name" value="Ank_5"/>
    <property type="match status" value="1"/>
</dbReference>
<keyword evidence="5" id="KW-1185">Reference proteome</keyword>
<dbReference type="SMART" id="SM00248">
    <property type="entry name" value="ANK"/>
    <property type="match status" value="3"/>
</dbReference>
<feature type="transmembrane region" description="Helical" evidence="3">
    <location>
        <begin position="123"/>
        <end position="141"/>
    </location>
</feature>
<reference evidence="4 5" key="1">
    <citation type="journal article" date="2023" name="bioRxiv">
        <title>Genome report: Whole genome sequence and annotation of Penstemon davidsonii.</title>
        <authorList>
            <person name="Ostevik K.L."/>
            <person name="Alabady M."/>
            <person name="Zhang M."/>
            <person name="Rausher M.D."/>
        </authorList>
    </citation>
    <scope>NUCLEOTIDE SEQUENCE [LARGE SCALE GENOMIC DNA]</scope>
    <source>
        <strain evidence="4">DNT005</strain>
        <tissue evidence="4">Whole leaf</tissue>
    </source>
</reference>
<feature type="repeat" description="ANK" evidence="1">
    <location>
        <begin position="481"/>
        <end position="513"/>
    </location>
</feature>
<dbReference type="Gene3D" id="1.25.40.20">
    <property type="entry name" value="Ankyrin repeat-containing domain"/>
    <property type="match status" value="2"/>
</dbReference>
<dbReference type="InterPro" id="IPR036770">
    <property type="entry name" value="Ankyrin_rpt-contain_sf"/>
</dbReference>
<dbReference type="InterPro" id="IPR002110">
    <property type="entry name" value="Ankyrin_rpt"/>
</dbReference>
<organism evidence="4 5">
    <name type="scientific">Penstemon davidsonii</name>
    <dbReference type="NCBI Taxonomy" id="160366"/>
    <lineage>
        <taxon>Eukaryota</taxon>
        <taxon>Viridiplantae</taxon>
        <taxon>Streptophyta</taxon>
        <taxon>Embryophyta</taxon>
        <taxon>Tracheophyta</taxon>
        <taxon>Spermatophyta</taxon>
        <taxon>Magnoliopsida</taxon>
        <taxon>eudicotyledons</taxon>
        <taxon>Gunneridae</taxon>
        <taxon>Pentapetalae</taxon>
        <taxon>asterids</taxon>
        <taxon>lamiids</taxon>
        <taxon>Lamiales</taxon>
        <taxon>Plantaginaceae</taxon>
        <taxon>Cheloneae</taxon>
        <taxon>Penstemon</taxon>
    </lineage>
</organism>
<name>A0ABR0D7Q8_9LAMI</name>
<evidence type="ECO:0000256" key="3">
    <source>
        <dbReference type="SAM" id="Phobius"/>
    </source>
</evidence>
<gene>
    <name evidence="4" type="ORF">RD792_007870</name>
</gene>
<feature type="transmembrane region" description="Helical" evidence="3">
    <location>
        <begin position="93"/>
        <end position="117"/>
    </location>
</feature>
<dbReference type="PANTHER" id="PTHR34368">
    <property type="entry name" value="OS01G0962200 PROTEIN"/>
    <property type="match status" value="1"/>
</dbReference>
<dbReference type="PANTHER" id="PTHR34368:SF1">
    <property type="entry name" value="OS01G0962200 PROTEIN"/>
    <property type="match status" value="1"/>
</dbReference>
<dbReference type="EMBL" id="JAYDYQ010002533">
    <property type="protein sequence ID" value="KAK4485240.1"/>
    <property type="molecule type" value="Genomic_DNA"/>
</dbReference>
<comment type="caution">
    <text evidence="4">The sequence shown here is derived from an EMBL/GenBank/DDBJ whole genome shotgun (WGS) entry which is preliminary data.</text>
</comment>
<feature type="compositionally biased region" description="Polar residues" evidence="2">
    <location>
        <begin position="219"/>
        <end position="228"/>
    </location>
</feature>
<accession>A0ABR0D7Q8</accession>
<keyword evidence="3" id="KW-1133">Transmembrane helix</keyword>
<keyword evidence="1" id="KW-0040">ANK repeat</keyword>
<feature type="compositionally biased region" description="Acidic residues" evidence="2">
    <location>
        <begin position="407"/>
        <end position="417"/>
    </location>
</feature>
<feature type="region of interest" description="Disordered" evidence="2">
    <location>
        <begin position="218"/>
        <end position="242"/>
    </location>
</feature>
<evidence type="ECO:0000313" key="4">
    <source>
        <dbReference type="EMBL" id="KAK4485240.1"/>
    </source>
</evidence>
<evidence type="ECO:0000256" key="1">
    <source>
        <dbReference type="PROSITE-ProRule" id="PRU00023"/>
    </source>
</evidence>
<feature type="transmembrane region" description="Helical" evidence="3">
    <location>
        <begin position="6"/>
        <end position="26"/>
    </location>
</feature>
<sequence>MKKRTALAWGVAIICFVVLMLITPAIPQSEEYHDFADQRNYFGDFLYCHLKLSIECFQNTKYIECDIEFLLLSCWSNRPCALLLWKLFQAKPLLLDPLTITSSLMMLALCGTAYRFFDDLRPYALVQFVPFIAIPVMAILLPPMYTHSTYWLWAAGFYLLAKIEEAADKPIYNLTHHIVSGHTIKHFPSVFDSYARKEGCSRRKGQFTTDVEDIMDQGMSDSQSTASAGQRRGTPASAGGMPNPYDFSAMTGLINDPSIKELAKQILKDPSFCQKAKQLQKTFQGAPAVECIPQFDPQQYYSAIQLIMPNPQFKTMVKRFVYALIQDPSMSGMLKSLTNPANKDQLEKRMTRVKDDPSLKPIPEVIENRGPAAMMRYWNNKEFLQKLGEAVRFAVGGEGATSAGDTAGEDETENDEESIVHHTASFGDEEGLMTALAAGADMDEEDSGGRTALHIACGYGEDKCAEVLLEAGAKVDALDKNMNTPLHYAAGYGRKDCVELLLKNGAAVTLQNLDGQTPIDVATLNNQTDISKLIEKDAFL</sequence>
<proteinExistence type="predicted"/>
<dbReference type="PROSITE" id="PS50297">
    <property type="entry name" value="ANK_REP_REGION"/>
    <property type="match status" value="2"/>
</dbReference>
<keyword evidence="3" id="KW-0472">Membrane</keyword>
<dbReference type="PROSITE" id="PS50088">
    <property type="entry name" value="ANK_REPEAT"/>
    <property type="match status" value="2"/>
</dbReference>
<keyword evidence="3" id="KW-0812">Transmembrane</keyword>
<dbReference type="Proteomes" id="UP001291926">
    <property type="component" value="Unassembled WGS sequence"/>
</dbReference>
<protein>
    <submittedName>
        <fullName evidence="4">Uncharacterized protein</fullName>
    </submittedName>
</protein>
<evidence type="ECO:0000313" key="5">
    <source>
        <dbReference type="Proteomes" id="UP001291926"/>
    </source>
</evidence>
<feature type="region of interest" description="Disordered" evidence="2">
    <location>
        <begin position="398"/>
        <end position="418"/>
    </location>
</feature>